<feature type="chain" id="PRO_5003156290" evidence="1">
    <location>
        <begin position="25"/>
        <end position="619"/>
    </location>
</feature>
<dbReference type="InParanoid" id="E1ZKD6"/>
<name>E1ZKD6_CHLVA</name>
<keyword evidence="1" id="KW-0732">Signal</keyword>
<dbReference type="RefSeq" id="XP_005845890.1">
    <property type="nucleotide sequence ID" value="XM_005845828.1"/>
</dbReference>
<evidence type="ECO:0000313" key="3">
    <source>
        <dbReference type="Proteomes" id="UP000008141"/>
    </source>
</evidence>
<organism evidence="3">
    <name type="scientific">Chlorella variabilis</name>
    <name type="common">Green alga</name>
    <dbReference type="NCBI Taxonomy" id="554065"/>
    <lineage>
        <taxon>Eukaryota</taxon>
        <taxon>Viridiplantae</taxon>
        <taxon>Chlorophyta</taxon>
        <taxon>core chlorophytes</taxon>
        <taxon>Trebouxiophyceae</taxon>
        <taxon>Chlorellales</taxon>
        <taxon>Chlorellaceae</taxon>
        <taxon>Chlorella clade</taxon>
        <taxon>Chlorella</taxon>
    </lineage>
</organism>
<dbReference type="AlphaFoldDB" id="E1ZKD6"/>
<dbReference type="OrthoDB" id="2251794at2759"/>
<accession>E1ZKD6</accession>
<proteinExistence type="predicted"/>
<protein>
    <submittedName>
        <fullName evidence="2">Expressed protein</fullName>
    </submittedName>
</protein>
<feature type="signal peptide" evidence="1">
    <location>
        <begin position="1"/>
        <end position="24"/>
    </location>
</feature>
<dbReference type="InterPro" id="IPR038765">
    <property type="entry name" value="Papain-like_cys_pep_sf"/>
</dbReference>
<dbReference type="SUPFAM" id="SSF54001">
    <property type="entry name" value="Cysteine proteinases"/>
    <property type="match status" value="1"/>
</dbReference>
<sequence>MIRLRAFAATAACLLALLAAPSAATSRLRRLASDDGVQAAAGPSWQNPGFSLFQPQTYCSDTCKKQGANWVPLKSAGAPTSLQLCALLNFNNEKDLKAFAFYGTHVSGDCRFWHLGKNSSQSYSENFSCGCRYKPTPTSTLTYTWRLAHNCPVPAFLMGNPTGSPPSAPVCRITKPGGGDWRFGTLVTKALRDAGVPAPANTCVVGAVPWGPGGATITHVHVNNTALAVRVLCNDTAAPALKLVPQGPSCPETCFWKGYTAVGTGDKGELLGPEQFAGGPRLAKSLCAFTTVNATTSEQKLVYGTWYPSVGACFYQTADFKYSQTAGTGYRCACSKKAGGTRLEWRPTVLCGAYRQAAATGPAACRIRSLKNSSDYQMGFIPLGSSTCKVYAVPFNPASNIAIYSVPGYGGPYEVSALCKLDDNVCASVPSSRAGMAAVAKGLVALNKELTDSRGQSQYQIARWTGITQNVCTNNIPPITDAAAIVSWLYYTAFGKGPDMLNGNKPPGGWGSGGTIATLGANGDVVSKTNYGFPLGTFKRASTANAHPGDLVFYGKRPHSHVAMYLGSDSVLSFRAPGSVVAGAPKQDRLRIQHIDFMKQLAPSPMEVDEIRTYNSFLA</sequence>
<dbReference type="Proteomes" id="UP000008141">
    <property type="component" value="Unassembled WGS sequence"/>
</dbReference>
<evidence type="ECO:0000313" key="2">
    <source>
        <dbReference type="EMBL" id="EFN53788.1"/>
    </source>
</evidence>
<dbReference type="EMBL" id="GL433850">
    <property type="protein sequence ID" value="EFN53788.1"/>
    <property type="molecule type" value="Genomic_DNA"/>
</dbReference>
<dbReference type="KEGG" id="cvr:CHLNCDRAFT_58457"/>
<reference evidence="2 3" key="1">
    <citation type="journal article" date="2010" name="Plant Cell">
        <title>The Chlorella variabilis NC64A genome reveals adaptation to photosymbiosis, coevolution with viruses, and cryptic sex.</title>
        <authorList>
            <person name="Blanc G."/>
            <person name="Duncan G."/>
            <person name="Agarkova I."/>
            <person name="Borodovsky M."/>
            <person name="Gurnon J."/>
            <person name="Kuo A."/>
            <person name="Lindquist E."/>
            <person name="Lucas S."/>
            <person name="Pangilinan J."/>
            <person name="Polle J."/>
            <person name="Salamov A."/>
            <person name="Terry A."/>
            <person name="Yamada T."/>
            <person name="Dunigan D.D."/>
            <person name="Grigoriev I.V."/>
            <person name="Claverie J.M."/>
            <person name="Van Etten J.L."/>
        </authorList>
    </citation>
    <scope>NUCLEOTIDE SEQUENCE [LARGE SCALE GENOMIC DNA]</scope>
    <source>
        <strain evidence="2 3">NC64A</strain>
    </source>
</reference>
<keyword evidence="3" id="KW-1185">Reference proteome</keyword>
<dbReference type="Gene3D" id="3.90.1720.10">
    <property type="entry name" value="endopeptidase domain like (from Nostoc punctiforme)"/>
    <property type="match status" value="1"/>
</dbReference>
<gene>
    <name evidence="2" type="ORF">CHLNCDRAFT_58457</name>
</gene>
<evidence type="ECO:0000256" key="1">
    <source>
        <dbReference type="SAM" id="SignalP"/>
    </source>
</evidence>
<dbReference type="GeneID" id="17353111"/>